<dbReference type="EMBL" id="JABANN010000153">
    <property type="protein sequence ID" value="KAF4668802.1"/>
    <property type="molecule type" value="Genomic_DNA"/>
</dbReference>
<dbReference type="SUPFAM" id="SSF52540">
    <property type="entry name" value="P-loop containing nucleoside triphosphate hydrolases"/>
    <property type="match status" value="1"/>
</dbReference>
<evidence type="ECO:0000259" key="2">
    <source>
        <dbReference type="Pfam" id="PF14630"/>
    </source>
</evidence>
<evidence type="ECO:0000313" key="5">
    <source>
        <dbReference type="Proteomes" id="UP000570595"/>
    </source>
</evidence>
<feature type="compositionally biased region" description="Low complexity" evidence="1">
    <location>
        <begin position="239"/>
        <end position="270"/>
    </location>
</feature>
<protein>
    <submittedName>
        <fullName evidence="3">Origin recognition complex subunit 5</fullName>
    </submittedName>
</protein>
<dbReference type="GO" id="GO:0006270">
    <property type="term" value="P:DNA replication initiation"/>
    <property type="evidence" value="ECO:0007669"/>
    <property type="project" value="TreeGrafter"/>
</dbReference>
<organism evidence="3 5">
    <name type="scientific">Perkinsus olseni</name>
    <name type="common">Perkinsus atlanticus</name>
    <dbReference type="NCBI Taxonomy" id="32597"/>
    <lineage>
        <taxon>Eukaryota</taxon>
        <taxon>Sar</taxon>
        <taxon>Alveolata</taxon>
        <taxon>Perkinsozoa</taxon>
        <taxon>Perkinsea</taxon>
        <taxon>Perkinsida</taxon>
        <taxon>Perkinsidae</taxon>
        <taxon>Perkinsus</taxon>
    </lineage>
</organism>
<dbReference type="InterPro" id="IPR047088">
    <property type="entry name" value="ORC5_C"/>
</dbReference>
<dbReference type="Proteomes" id="UP000570595">
    <property type="component" value="Unassembled WGS sequence"/>
</dbReference>
<dbReference type="OrthoDB" id="365981at2759"/>
<name>A0A7J6LVH3_PEROL</name>
<feature type="domain" description="Origin recognition complex subunit 5 C-terminal" evidence="2">
    <location>
        <begin position="621"/>
        <end position="757"/>
    </location>
</feature>
<dbReference type="GO" id="GO:0005664">
    <property type="term" value="C:nuclear origin of replication recognition complex"/>
    <property type="evidence" value="ECO:0007669"/>
    <property type="project" value="TreeGrafter"/>
</dbReference>
<gene>
    <name evidence="3" type="primary">ORC5</name>
    <name evidence="4" type="ORF">FOL46_001819</name>
    <name evidence="3" type="ORF">FOZ61_001840</name>
</gene>
<sequence length="913" mass="100071">MSAATVGPASPCRALDFSDDPPGPDVDDDAPLPTWHSSYGDLRSRLDYTRRLHGGMRDEQISDLCSALGIPNLTDAREREDAEELPEQLTPLPSILVLGPKGTGKSSVIRQLLSGVLLRSRVHRSAEAAFNGASPVGRVFGHGEGVIEEETTQETFRIPTGIPKCSGCTGGNIILYVDCGLCSSVGNVMTSLLTTLDRILADPDIQVKSTSPSSAKKKNHPKSADANSPPTRRRSVRAGTPGSGTPARRTRGRAASASVCTPGGTGPETETPVRRSARKAARNDRMWLADRDRFTLSDDASQDHNPVESISSRLPGRLEPVAEDISDYGGENDTEMTAASSVTSSVTTSAKLPPEDMQAIARRFLQSVVDGPGGAAELTVPKALPSSVTQQIDRYSKNCVRRVDGSGFAKKLTDLLRRYDALQKTLVLVVDRAERLLPDAAYALQPATEAARLIEFLLNMSDELCLPTACSVLVSSTPILRDSGGVVRFPPYTSAEAVALLSAYCHARAPIRDIPGAVTAFSEMYVKLFYDALTVVDMGILLENALEIYVVEYLNIVNETWGRATLENCEAEDEDDSFGSAVYDEVISVSQIELKRKLEDEVSRTMSKSKATTTVKWEPHLSYNARLLVLAGFLASHNPPSMDKRLFMMKTGRNSRATVTKMRNNQMAMDSIAVRPPKPFPLQRMLEIARYLHHGEMRMTADVFQEVRRLVHLRLLMTNGEPSIDAWMEGSVKFTTGLHAYPVVEELAASVNANLTELVRFAASTATRTKAPRKKKGGTGAVEHAEVEAVQEAAEAEPPKQAAYQVMSADLRQRVETAFLAEANRLKAEQIPVAKAIEIFYKTGIVHPKRWPVPEIVEELRYRGWSSGFHIKPTYYPQPPDLVNRESAIELAKWLRIVDRKKREIEAQNLANK</sequence>
<feature type="region of interest" description="Disordered" evidence="1">
    <location>
        <begin position="207"/>
        <end position="284"/>
    </location>
</feature>
<dbReference type="GO" id="GO:0003688">
    <property type="term" value="F:DNA replication origin binding"/>
    <property type="evidence" value="ECO:0007669"/>
    <property type="project" value="TreeGrafter"/>
</dbReference>
<dbReference type="Pfam" id="PF14630">
    <property type="entry name" value="ORC5_C"/>
    <property type="match status" value="1"/>
</dbReference>
<evidence type="ECO:0000313" key="6">
    <source>
        <dbReference type="Proteomes" id="UP000572268"/>
    </source>
</evidence>
<comment type="caution">
    <text evidence="3">The sequence shown here is derived from an EMBL/GenBank/DDBJ whole genome shotgun (WGS) entry which is preliminary data.</text>
</comment>
<dbReference type="InterPro" id="IPR020796">
    <property type="entry name" value="ORC5"/>
</dbReference>
<evidence type="ECO:0000256" key="1">
    <source>
        <dbReference type="SAM" id="MobiDB-lite"/>
    </source>
</evidence>
<reference evidence="5 6" key="1">
    <citation type="submission" date="2020-04" db="EMBL/GenBank/DDBJ databases">
        <title>Perkinsus olseni comparative genomics.</title>
        <authorList>
            <person name="Bogema D.R."/>
        </authorList>
    </citation>
    <scope>NUCLEOTIDE SEQUENCE [LARGE SCALE GENOMIC DNA]</scope>
    <source>
        <strain evidence="3">ATCC PRA-179</strain>
        <strain evidence="4">ATCC PRA-31</strain>
    </source>
</reference>
<evidence type="ECO:0000313" key="4">
    <source>
        <dbReference type="EMBL" id="KAF4668802.1"/>
    </source>
</evidence>
<dbReference type="PANTHER" id="PTHR12705:SF0">
    <property type="entry name" value="ORIGIN RECOGNITION COMPLEX SUBUNIT 5"/>
    <property type="match status" value="1"/>
</dbReference>
<proteinExistence type="predicted"/>
<dbReference type="EMBL" id="JABAHT010000148">
    <property type="protein sequence ID" value="KAF4663214.1"/>
    <property type="molecule type" value="Genomic_DNA"/>
</dbReference>
<dbReference type="AlphaFoldDB" id="A0A7J6LVH3"/>
<evidence type="ECO:0000313" key="3">
    <source>
        <dbReference type="EMBL" id="KAF4663214.1"/>
    </source>
</evidence>
<feature type="region of interest" description="Disordered" evidence="1">
    <location>
        <begin position="1"/>
        <end position="34"/>
    </location>
</feature>
<dbReference type="PANTHER" id="PTHR12705">
    <property type="entry name" value="ORIGIN RECOGNITION COMPLEX SUBUNIT 5"/>
    <property type="match status" value="1"/>
</dbReference>
<accession>A0A7J6LVH3</accession>
<dbReference type="Proteomes" id="UP000572268">
    <property type="component" value="Unassembled WGS sequence"/>
</dbReference>
<dbReference type="InterPro" id="IPR027417">
    <property type="entry name" value="P-loop_NTPase"/>
</dbReference>